<dbReference type="AlphaFoldDB" id="A9UPE3"/>
<dbReference type="EMBL" id="CH991543">
    <property type="protein sequence ID" value="EDQ92859.1"/>
    <property type="molecule type" value="Genomic_DNA"/>
</dbReference>
<evidence type="ECO:0000256" key="7">
    <source>
        <dbReference type="RuleBase" id="RU366065"/>
    </source>
</evidence>
<keyword evidence="2 7" id="KW-0813">Transport</keyword>
<evidence type="ECO:0000256" key="4">
    <source>
        <dbReference type="ARBA" id="ARBA00022892"/>
    </source>
</evidence>
<evidence type="ECO:0000256" key="5">
    <source>
        <dbReference type="ARBA" id="ARBA00023034"/>
    </source>
</evidence>
<dbReference type="GO" id="GO:0006888">
    <property type="term" value="P:endoplasmic reticulum to Golgi vesicle-mediated transport"/>
    <property type="evidence" value="ECO:0000318"/>
    <property type="project" value="GO_Central"/>
</dbReference>
<keyword evidence="3 7" id="KW-0256">Endoplasmic reticulum</keyword>
<dbReference type="PANTHER" id="PTHR23249">
    <property type="entry name" value="TRAFFICKING PROTEIN PARTICLE COMPLEX SUBUNIT"/>
    <property type="match status" value="1"/>
</dbReference>
<proteinExistence type="inferred from homology"/>
<keyword evidence="4 7" id="KW-0931">ER-Golgi transport</keyword>
<reference evidence="8 9" key="1">
    <citation type="journal article" date="2008" name="Nature">
        <title>The genome of the choanoflagellate Monosiga brevicollis and the origin of metazoans.</title>
        <authorList>
            <consortium name="JGI Sequencing"/>
            <person name="King N."/>
            <person name="Westbrook M.J."/>
            <person name="Young S.L."/>
            <person name="Kuo A."/>
            <person name="Abedin M."/>
            <person name="Chapman J."/>
            <person name="Fairclough S."/>
            <person name="Hellsten U."/>
            <person name="Isogai Y."/>
            <person name="Letunic I."/>
            <person name="Marr M."/>
            <person name="Pincus D."/>
            <person name="Putnam N."/>
            <person name="Rokas A."/>
            <person name="Wright K.J."/>
            <person name="Zuzow R."/>
            <person name="Dirks W."/>
            <person name="Good M."/>
            <person name="Goodstein D."/>
            <person name="Lemons D."/>
            <person name="Li W."/>
            <person name="Lyons J.B."/>
            <person name="Morris A."/>
            <person name="Nichols S."/>
            <person name="Richter D.J."/>
            <person name="Salamov A."/>
            <person name="Bork P."/>
            <person name="Lim W.A."/>
            <person name="Manning G."/>
            <person name="Miller W.T."/>
            <person name="McGinnis W."/>
            <person name="Shapiro H."/>
            <person name="Tjian R."/>
            <person name="Grigoriev I.V."/>
            <person name="Rokhsar D."/>
        </authorList>
    </citation>
    <scope>NUCLEOTIDE SEQUENCE [LARGE SCALE GENOMIC DNA]</scope>
    <source>
        <strain evidence="9">MX1 / ATCC 50154</strain>
    </source>
</reference>
<evidence type="ECO:0000256" key="3">
    <source>
        <dbReference type="ARBA" id="ARBA00022824"/>
    </source>
</evidence>
<dbReference type="InParanoid" id="A9UPE3"/>
<evidence type="ECO:0000256" key="6">
    <source>
        <dbReference type="ARBA" id="ARBA00038179"/>
    </source>
</evidence>
<dbReference type="OMA" id="MPIRTEG"/>
<dbReference type="PANTHER" id="PTHR23249:SF15">
    <property type="entry name" value="TRAFFICKING PROTEIN PARTICLE COMPLEX SUBUNIT 4"/>
    <property type="match status" value="1"/>
</dbReference>
<dbReference type="eggNOG" id="KOG3369">
    <property type="taxonomic scope" value="Eukaryota"/>
</dbReference>
<dbReference type="Proteomes" id="UP000001357">
    <property type="component" value="Unassembled WGS sequence"/>
</dbReference>
<dbReference type="GO" id="GO:0005794">
    <property type="term" value="C:Golgi apparatus"/>
    <property type="evidence" value="ECO:0007669"/>
    <property type="project" value="UniProtKB-SubCell"/>
</dbReference>
<dbReference type="SMART" id="SM01399">
    <property type="entry name" value="Sybindin"/>
    <property type="match status" value="1"/>
</dbReference>
<dbReference type="InterPro" id="IPR011012">
    <property type="entry name" value="Longin-like_dom_sf"/>
</dbReference>
<accession>A9UPE3</accession>
<dbReference type="KEGG" id="mbr:MONBRDRAFT_22050"/>
<dbReference type="GO" id="GO:0030008">
    <property type="term" value="C:TRAPP complex"/>
    <property type="evidence" value="ECO:0000318"/>
    <property type="project" value="GO_Central"/>
</dbReference>
<sequence length="133" mass="15273">MIYSIYIVNKAGSLLYSKEYGKPIETNEKLRMASLLHGLSAFALQLSPNGGQHGITDVVTTHYRLCRFESQSGMQFVVIVDLKHQGVGHFLHRLHQLYADYILKNPFYTLDNPFHGSDLFERELEKAMQTLNR</sequence>
<keyword evidence="9" id="KW-1185">Reference proteome</keyword>
<evidence type="ECO:0000256" key="2">
    <source>
        <dbReference type="ARBA" id="ARBA00022448"/>
    </source>
</evidence>
<comment type="subunit">
    <text evidence="7">Part of the multisubunit transport protein particle (TRAPP) complex.</text>
</comment>
<gene>
    <name evidence="8" type="ORF">MONBRDRAFT_22050</name>
</gene>
<dbReference type="RefSeq" id="XP_001742621.1">
    <property type="nucleotide sequence ID" value="XM_001742569.1"/>
</dbReference>
<protein>
    <recommendedName>
        <fullName evidence="7">Trafficking protein particle complex subunit</fullName>
    </recommendedName>
</protein>
<dbReference type="InterPro" id="IPR007233">
    <property type="entry name" value="TRAPPC"/>
</dbReference>
<evidence type="ECO:0000313" key="8">
    <source>
        <dbReference type="EMBL" id="EDQ92859.1"/>
    </source>
</evidence>
<dbReference type="CDD" id="cd14856">
    <property type="entry name" value="TRAPPC4_synbindin"/>
    <property type="match status" value="1"/>
</dbReference>
<dbReference type="SUPFAM" id="SSF64356">
    <property type="entry name" value="SNARE-like"/>
    <property type="match status" value="1"/>
</dbReference>
<name>A9UPE3_MONBE</name>
<evidence type="ECO:0000256" key="1">
    <source>
        <dbReference type="ARBA" id="ARBA00004555"/>
    </source>
</evidence>
<dbReference type="STRING" id="81824.A9UPE3"/>
<dbReference type="GO" id="GO:0005783">
    <property type="term" value="C:endoplasmic reticulum"/>
    <property type="evidence" value="ECO:0007669"/>
    <property type="project" value="UniProtKB-SubCell"/>
</dbReference>
<comment type="subcellular location">
    <subcellularLocation>
        <location evidence="7">Endoplasmic reticulum</location>
    </subcellularLocation>
    <subcellularLocation>
        <location evidence="7">Golgi apparatus</location>
        <location evidence="7">cis-Golgi network</location>
    </subcellularLocation>
    <subcellularLocation>
        <location evidence="1">Golgi apparatus</location>
    </subcellularLocation>
</comment>
<dbReference type="FunCoup" id="A9UPE3">
    <property type="interactions" value="460"/>
</dbReference>
<dbReference type="Gene3D" id="3.30.450.70">
    <property type="match status" value="1"/>
</dbReference>
<dbReference type="Pfam" id="PF04099">
    <property type="entry name" value="Sybindin"/>
    <property type="match status" value="1"/>
</dbReference>
<comment type="similarity">
    <text evidence="6">Belongs to the TRAPP small subunits family. TRAPPC4 subfamily.</text>
</comment>
<organism evidence="8 9">
    <name type="scientific">Monosiga brevicollis</name>
    <name type="common">Choanoflagellate</name>
    <dbReference type="NCBI Taxonomy" id="81824"/>
    <lineage>
        <taxon>Eukaryota</taxon>
        <taxon>Choanoflagellata</taxon>
        <taxon>Craspedida</taxon>
        <taxon>Salpingoecidae</taxon>
        <taxon>Monosiga</taxon>
    </lineage>
</organism>
<dbReference type="GeneID" id="5888102"/>
<evidence type="ECO:0000313" key="9">
    <source>
        <dbReference type="Proteomes" id="UP000001357"/>
    </source>
</evidence>
<keyword evidence="5 7" id="KW-0333">Golgi apparatus</keyword>
<dbReference type="FunFam" id="3.30.450.70:FF:000017">
    <property type="entry name" value="Sybindin-like family protein"/>
    <property type="match status" value="1"/>
</dbReference>